<protein>
    <submittedName>
        <fullName evidence="9">Doublesex and mab-3 related transcription factor 2</fullName>
    </submittedName>
</protein>
<dbReference type="SMART" id="SM00301">
    <property type="entry name" value="DM"/>
    <property type="match status" value="1"/>
</dbReference>
<dbReference type="GO" id="GO:0005634">
    <property type="term" value="C:nucleus"/>
    <property type="evidence" value="ECO:0007669"/>
    <property type="project" value="UniProtKB-SubCell"/>
</dbReference>
<comment type="subcellular location">
    <subcellularLocation>
        <location evidence="6">Nucleus</location>
    </subcellularLocation>
</comment>
<proteinExistence type="inferred from homology"/>
<keyword evidence="2 6" id="KW-0479">Metal-binding</keyword>
<feature type="region of interest" description="Disordered" evidence="7">
    <location>
        <begin position="1"/>
        <end position="33"/>
    </location>
</feature>
<dbReference type="AlphaFoldDB" id="A0A8T1SG38"/>
<dbReference type="PANTHER" id="PTHR12322">
    <property type="entry name" value="DOUBLESEX AND MAB-3 RELATED TRANSCRIPTION FACTOR DMRT"/>
    <property type="match status" value="1"/>
</dbReference>
<dbReference type="InterPro" id="IPR001275">
    <property type="entry name" value="DM_DNA-bd"/>
</dbReference>
<evidence type="ECO:0000256" key="3">
    <source>
        <dbReference type="ARBA" id="ARBA00022833"/>
    </source>
</evidence>
<reference evidence="9 10" key="1">
    <citation type="journal article" date="2020" name="G3 (Bethesda)">
        <title>Draft Genome of the Common Snapping Turtle, Chelydra serpentina, a Model for Phenotypic Plasticity in Reptiles.</title>
        <authorList>
            <person name="Das D."/>
            <person name="Singh S.K."/>
            <person name="Bierstedt J."/>
            <person name="Erickson A."/>
            <person name="Galli G.L.J."/>
            <person name="Crossley D.A. 2nd"/>
            <person name="Rhen T."/>
        </authorList>
    </citation>
    <scope>NUCLEOTIDE SEQUENCE [LARGE SCALE GENOMIC DNA]</scope>
    <source>
        <strain evidence="9">KW</strain>
    </source>
</reference>
<organism evidence="9 10">
    <name type="scientific">Chelydra serpentina</name>
    <name type="common">Snapping turtle</name>
    <name type="synonym">Testudo serpentina</name>
    <dbReference type="NCBI Taxonomy" id="8475"/>
    <lineage>
        <taxon>Eukaryota</taxon>
        <taxon>Metazoa</taxon>
        <taxon>Chordata</taxon>
        <taxon>Craniata</taxon>
        <taxon>Vertebrata</taxon>
        <taxon>Euteleostomi</taxon>
        <taxon>Archelosauria</taxon>
        <taxon>Testudinata</taxon>
        <taxon>Testudines</taxon>
        <taxon>Cryptodira</taxon>
        <taxon>Durocryptodira</taxon>
        <taxon>Americhelydia</taxon>
        <taxon>Chelydroidea</taxon>
        <taxon>Chelydridae</taxon>
        <taxon>Chelydra</taxon>
    </lineage>
</organism>
<name>A0A8T1SG38_CHESE</name>
<dbReference type="OrthoDB" id="6162476at2759"/>
<sequence length="382" mass="43326">MPAGELETGPSGGSPARTGTGGSRPQPPLAATGRRSCRVPKCARCRNHGVVSGLKGHKRLCRWRDCACAACRLVLERQRVTAAQVALRRQQRAGQVKKDEDEHSLVSTSSRLNYEHYPKNTSTWAKSILAGYKPPSQESQLLFSNLSERMRKRRTFADKELECIMLERELRQRELKELAVAQSLQRPNEHILPGTETNPFRIGHSQLCDSTYFNHNLINVWFPLIHSSTTLYQNRDFFLPNVITFTSGQIESNILQKYTITKNAEKYAQVCKELAQANILSKERGSFQSDLRSKATKTQASFEKVKEHFVSNQKQDIDSEGFILQNDPSIPEKQHVSQHVKNKCSVAKENLRHLGRISQECYSEMKIKNQSLSFSVESLLKV</sequence>
<dbReference type="EMBL" id="JAHGAV010000239">
    <property type="protein sequence ID" value="KAG6927871.1"/>
    <property type="molecule type" value="Genomic_DNA"/>
</dbReference>
<comment type="similarity">
    <text evidence="1">Belongs to the DMRT family.</text>
</comment>
<evidence type="ECO:0000313" key="10">
    <source>
        <dbReference type="Proteomes" id="UP000765507"/>
    </source>
</evidence>
<keyword evidence="4 6" id="KW-0238">DNA-binding</keyword>
<evidence type="ECO:0000256" key="6">
    <source>
        <dbReference type="PROSITE-ProRule" id="PRU00070"/>
    </source>
</evidence>
<feature type="domain" description="DM" evidence="8">
    <location>
        <begin position="42"/>
        <end position="89"/>
    </location>
</feature>
<evidence type="ECO:0000256" key="5">
    <source>
        <dbReference type="ARBA" id="ARBA00023242"/>
    </source>
</evidence>
<evidence type="ECO:0000256" key="1">
    <source>
        <dbReference type="ARBA" id="ARBA00006834"/>
    </source>
</evidence>
<dbReference type="Proteomes" id="UP000765507">
    <property type="component" value="Unassembled WGS sequence"/>
</dbReference>
<evidence type="ECO:0000313" key="9">
    <source>
        <dbReference type="EMBL" id="KAG6927871.1"/>
    </source>
</evidence>
<dbReference type="PANTHER" id="PTHR12322:SF123">
    <property type="entry name" value="DOUBLESEX-AND MAB-3-RELATED TRANSCRIPTION FACTOR 2B"/>
    <property type="match status" value="1"/>
</dbReference>
<dbReference type="SUPFAM" id="SSF82927">
    <property type="entry name" value="Cysteine-rich DNA binding domain, (DM domain)"/>
    <property type="match status" value="1"/>
</dbReference>
<evidence type="ECO:0000256" key="7">
    <source>
        <dbReference type="SAM" id="MobiDB-lite"/>
    </source>
</evidence>
<dbReference type="FunFam" id="4.10.1040.10:FF:000001">
    <property type="entry name" value="doublesex- and mab-3-related transcription factor 1"/>
    <property type="match status" value="1"/>
</dbReference>
<evidence type="ECO:0000256" key="4">
    <source>
        <dbReference type="ARBA" id="ARBA00023125"/>
    </source>
</evidence>
<comment type="caution">
    <text evidence="9">The sequence shown here is derived from an EMBL/GenBank/DDBJ whole genome shotgun (WGS) entry which is preliminary data.</text>
</comment>
<dbReference type="InterPro" id="IPR036407">
    <property type="entry name" value="DM_DNA-bd_sf"/>
</dbReference>
<keyword evidence="10" id="KW-1185">Reference proteome</keyword>
<dbReference type="Gene3D" id="4.10.1040.10">
    <property type="entry name" value="DM DNA-binding domain"/>
    <property type="match status" value="1"/>
</dbReference>
<dbReference type="InterPro" id="IPR026607">
    <property type="entry name" value="DMRT"/>
</dbReference>
<feature type="DNA-binding region" description="DM" evidence="6">
    <location>
        <begin position="42"/>
        <end position="89"/>
    </location>
</feature>
<keyword evidence="3 6" id="KW-0862">Zinc</keyword>
<dbReference type="PROSITE" id="PS50809">
    <property type="entry name" value="DM_2"/>
    <property type="match status" value="1"/>
</dbReference>
<dbReference type="GO" id="GO:0000981">
    <property type="term" value="F:DNA-binding transcription factor activity, RNA polymerase II-specific"/>
    <property type="evidence" value="ECO:0007669"/>
    <property type="project" value="TreeGrafter"/>
</dbReference>
<accession>A0A8T1SG38</accession>
<evidence type="ECO:0000259" key="8">
    <source>
        <dbReference type="PROSITE" id="PS50809"/>
    </source>
</evidence>
<evidence type="ECO:0000256" key="2">
    <source>
        <dbReference type="ARBA" id="ARBA00022723"/>
    </source>
</evidence>
<dbReference type="GO" id="GO:0007548">
    <property type="term" value="P:sex differentiation"/>
    <property type="evidence" value="ECO:0007669"/>
    <property type="project" value="TreeGrafter"/>
</dbReference>
<dbReference type="GO" id="GO:0046872">
    <property type="term" value="F:metal ion binding"/>
    <property type="evidence" value="ECO:0007669"/>
    <property type="project" value="UniProtKB-KW"/>
</dbReference>
<gene>
    <name evidence="9" type="ORF">G0U57_009081</name>
</gene>
<dbReference type="PROSITE" id="PS40000">
    <property type="entry name" value="DM_1"/>
    <property type="match status" value="1"/>
</dbReference>
<dbReference type="Pfam" id="PF00751">
    <property type="entry name" value="DM"/>
    <property type="match status" value="1"/>
</dbReference>
<dbReference type="GO" id="GO:0000978">
    <property type="term" value="F:RNA polymerase II cis-regulatory region sequence-specific DNA binding"/>
    <property type="evidence" value="ECO:0007669"/>
    <property type="project" value="TreeGrafter"/>
</dbReference>
<keyword evidence="5 6" id="KW-0539">Nucleus</keyword>